<evidence type="ECO:0000313" key="1">
    <source>
        <dbReference type="EMBL" id="MBC8542545.1"/>
    </source>
</evidence>
<name>A0A926DP21_9FIRM</name>
<dbReference type="Proteomes" id="UP000657006">
    <property type="component" value="Unassembled WGS sequence"/>
</dbReference>
<dbReference type="AlphaFoldDB" id="A0A926DP21"/>
<accession>A0A926DP21</accession>
<sequence>MIIKLPLEIEKVAVVTECWLFNRLAVIQASRYAEDWIASHYNLFMSPEGNFMFGDMEIDLPSYHDEILQRNQIRLCTLSKENIVDTLRDNIRNTRYIVMFIKVNEKRYHEVLLYGFNDEAQAFETVGLSQYRFGAAQIPYTYMEETIEDIKRHLYYEYESIDISSRFQFYVTAFSIQPKYVTDGCVFGAYEKIRHEVCGKIIQSQTVSRYNDSAAESQTLYTGIACLRGLEELLNTELHHGEFHSVFRGLVNNAHAIYEHRSMLYQSMQYICKKWNIDLQNQAYPSMNEYRACCERTQKWMNMTIKYEQTKDPEPLRSIAKEIPEAYDEEYQCLERFLETAEAWFLGHEGLK</sequence>
<keyword evidence="2" id="KW-1185">Reference proteome</keyword>
<comment type="caution">
    <text evidence="1">The sequence shown here is derived from an EMBL/GenBank/DDBJ whole genome shotgun (WGS) entry which is preliminary data.</text>
</comment>
<reference evidence="1" key="1">
    <citation type="submission" date="2020-08" db="EMBL/GenBank/DDBJ databases">
        <title>Genome public.</title>
        <authorList>
            <person name="Liu C."/>
            <person name="Sun Q."/>
        </authorList>
    </citation>
    <scope>NUCLEOTIDE SEQUENCE</scope>
    <source>
        <strain evidence="1">NSJ-32</strain>
    </source>
</reference>
<evidence type="ECO:0000313" key="2">
    <source>
        <dbReference type="Proteomes" id="UP000657006"/>
    </source>
</evidence>
<dbReference type="RefSeq" id="WP_177719360.1">
    <property type="nucleotide sequence ID" value="NZ_JACRSQ010000003.1"/>
</dbReference>
<proteinExistence type="predicted"/>
<dbReference type="EMBL" id="JACRSQ010000003">
    <property type="protein sequence ID" value="MBC8542545.1"/>
    <property type="molecule type" value="Genomic_DNA"/>
</dbReference>
<gene>
    <name evidence="1" type="ORF">H8730_03155</name>
</gene>
<protein>
    <submittedName>
        <fullName evidence="1">Uncharacterized protein</fullName>
    </submittedName>
</protein>
<organism evidence="1 2">
    <name type="scientific">Bianquea renquensis</name>
    <dbReference type="NCBI Taxonomy" id="2763661"/>
    <lineage>
        <taxon>Bacteria</taxon>
        <taxon>Bacillati</taxon>
        <taxon>Bacillota</taxon>
        <taxon>Clostridia</taxon>
        <taxon>Eubacteriales</taxon>
        <taxon>Bianqueaceae</taxon>
        <taxon>Bianquea</taxon>
    </lineage>
</organism>